<feature type="region of interest" description="Disordered" evidence="1">
    <location>
        <begin position="342"/>
        <end position="367"/>
    </location>
</feature>
<accession>A0AAV6XPW7</accession>
<evidence type="ECO:0008006" key="4">
    <source>
        <dbReference type="Google" id="ProtNLM"/>
    </source>
</evidence>
<dbReference type="EMBL" id="WHWC01000006">
    <property type="protein sequence ID" value="KAG8381220.1"/>
    <property type="molecule type" value="Genomic_DNA"/>
</dbReference>
<proteinExistence type="predicted"/>
<dbReference type="Proteomes" id="UP000826271">
    <property type="component" value="Unassembled WGS sequence"/>
</dbReference>
<organism evidence="2 3">
    <name type="scientific">Buddleja alternifolia</name>
    <dbReference type="NCBI Taxonomy" id="168488"/>
    <lineage>
        <taxon>Eukaryota</taxon>
        <taxon>Viridiplantae</taxon>
        <taxon>Streptophyta</taxon>
        <taxon>Embryophyta</taxon>
        <taxon>Tracheophyta</taxon>
        <taxon>Spermatophyta</taxon>
        <taxon>Magnoliopsida</taxon>
        <taxon>eudicotyledons</taxon>
        <taxon>Gunneridae</taxon>
        <taxon>Pentapetalae</taxon>
        <taxon>asterids</taxon>
        <taxon>lamiids</taxon>
        <taxon>Lamiales</taxon>
        <taxon>Scrophulariaceae</taxon>
        <taxon>Buddlejeae</taxon>
        <taxon>Buddleja</taxon>
    </lineage>
</organism>
<dbReference type="GO" id="GO:0005886">
    <property type="term" value="C:plasma membrane"/>
    <property type="evidence" value="ECO:0007669"/>
    <property type="project" value="InterPro"/>
</dbReference>
<evidence type="ECO:0000313" key="3">
    <source>
        <dbReference type="Proteomes" id="UP000826271"/>
    </source>
</evidence>
<evidence type="ECO:0000256" key="1">
    <source>
        <dbReference type="SAM" id="MobiDB-lite"/>
    </source>
</evidence>
<dbReference type="AlphaFoldDB" id="A0AAV6XPW7"/>
<dbReference type="PANTHER" id="PTHR33929">
    <property type="entry name" value="MEMBRANE-ASSOCIATED KINASE REGULATOR 2-RELATED"/>
    <property type="match status" value="1"/>
</dbReference>
<dbReference type="InterPro" id="IPR039619">
    <property type="entry name" value="MAKR2/5"/>
</dbReference>
<evidence type="ECO:0000313" key="2">
    <source>
        <dbReference type="EMBL" id="KAG8381220.1"/>
    </source>
</evidence>
<protein>
    <recommendedName>
        <fullName evidence="4">Membrane-associated kinase regulator 5</fullName>
    </recommendedName>
</protein>
<feature type="compositionally biased region" description="Polar residues" evidence="1">
    <location>
        <begin position="350"/>
        <end position="362"/>
    </location>
</feature>
<name>A0AAV6XPW7_9LAMI</name>
<gene>
    <name evidence="2" type="ORF">BUALT_Bualt06G0099500</name>
</gene>
<keyword evidence="3" id="KW-1185">Reference proteome</keyword>
<dbReference type="PANTHER" id="PTHR33929:SF10">
    <property type="entry name" value="MEMBRANE-ASSOCIATED KINASE REGULATOR 2-RELATED"/>
    <property type="match status" value="1"/>
</dbReference>
<sequence>MEALGILKFWRNAAPGTDASSHADDVRSAAAFVTDDEETDDEDSLFDLAIKSPDRKANDEATKKQFQFIESPRDVFMSKNDFSTSSPITTLRSSPKFKVFTLGFRKSSKTESSNAAELKASPSNHLSKSSKLGHSNRFSVAPVFARDNSLRSKMLKESCEYDVVVSQKSVPKYLKLIRPLYVKATKKAKLTDSVTPSASPVTVPVNFSPRKISEGSRVGSFKIVTRNLVKSRSASAAADVAPPSIRRRDDSLLQQRDDGIQGAILHCKKSYASQASSLPSIRVLLFIVTSSSQRRLLLPCSFRCHSQGDEIGITREVGSTLQTSERPLDKYPETTNFYAGTPLFEPDISSPDSPGEESQISGSDVPPSLEILPLSSPEILPLPLSSTLLCAHMVKLLLQSRTASFSSLIGPNL</sequence>
<reference evidence="2" key="1">
    <citation type="submission" date="2019-10" db="EMBL/GenBank/DDBJ databases">
        <authorList>
            <person name="Zhang R."/>
            <person name="Pan Y."/>
            <person name="Wang J."/>
            <person name="Ma R."/>
            <person name="Yu S."/>
        </authorList>
    </citation>
    <scope>NUCLEOTIDE SEQUENCE</scope>
    <source>
        <strain evidence="2">LA-IB0</strain>
        <tissue evidence="2">Leaf</tissue>
    </source>
</reference>
<comment type="caution">
    <text evidence="2">The sequence shown here is derived from an EMBL/GenBank/DDBJ whole genome shotgun (WGS) entry which is preliminary data.</text>
</comment>
<feature type="region of interest" description="Disordered" evidence="1">
    <location>
        <begin position="111"/>
        <end position="132"/>
    </location>
</feature>